<dbReference type="Proteomes" id="UP000315400">
    <property type="component" value="Unassembled WGS sequence"/>
</dbReference>
<evidence type="ECO:0000259" key="2">
    <source>
        <dbReference type="PROSITE" id="PS50164"/>
    </source>
</evidence>
<organism evidence="3 4">
    <name type="scientific">Spiribacter salinus</name>
    <dbReference type="NCBI Taxonomy" id="1335746"/>
    <lineage>
        <taxon>Bacteria</taxon>
        <taxon>Pseudomonadati</taxon>
        <taxon>Pseudomonadota</taxon>
        <taxon>Gammaproteobacteria</taxon>
        <taxon>Chromatiales</taxon>
        <taxon>Ectothiorhodospiraceae</taxon>
        <taxon>Spiribacter</taxon>
    </lineage>
</organism>
<accession>A0A540VCQ1</accession>
<dbReference type="EMBL" id="VIFK01000417">
    <property type="protein sequence ID" value="TQE94541.1"/>
    <property type="molecule type" value="Genomic_DNA"/>
</dbReference>
<comment type="similarity">
    <text evidence="1">Belongs to the UPF0213 family.</text>
</comment>
<evidence type="ECO:0000313" key="3">
    <source>
        <dbReference type="EMBL" id="TQE94541.1"/>
    </source>
</evidence>
<dbReference type="SMART" id="SM00465">
    <property type="entry name" value="GIYc"/>
    <property type="match status" value="1"/>
</dbReference>
<evidence type="ECO:0000256" key="1">
    <source>
        <dbReference type="ARBA" id="ARBA00007435"/>
    </source>
</evidence>
<gene>
    <name evidence="3" type="ORF">FKY71_17605</name>
</gene>
<evidence type="ECO:0000313" key="4">
    <source>
        <dbReference type="Proteomes" id="UP000315400"/>
    </source>
</evidence>
<dbReference type="InterPro" id="IPR000305">
    <property type="entry name" value="GIY-YIG_endonuc"/>
</dbReference>
<comment type="caution">
    <text evidence="3">The sequence shown here is derived from an EMBL/GenBank/DDBJ whole genome shotgun (WGS) entry which is preliminary data.</text>
</comment>
<reference evidence="3 4" key="1">
    <citation type="submission" date="2019-06" db="EMBL/GenBank/DDBJ databases">
        <title>Metagenome assembled Genome of Spiribacter salinus SL48-SHIP from the microbial mat of Salt Lake 48 (Novosibirsk region, Russia).</title>
        <authorList>
            <person name="Shipova A."/>
            <person name="Rozanov A.S."/>
            <person name="Bryanskaya A.V."/>
            <person name="Peltek S.E."/>
        </authorList>
    </citation>
    <scope>NUCLEOTIDE SEQUENCE [LARGE SCALE GENOMIC DNA]</scope>
    <source>
        <strain evidence="3">SL48-SHIP-2</strain>
    </source>
</reference>
<dbReference type="CDD" id="cd10448">
    <property type="entry name" value="GIY-YIG_unchar_3"/>
    <property type="match status" value="1"/>
</dbReference>
<feature type="domain" description="GIY-YIG" evidence="2">
    <location>
        <begin position="4"/>
        <end position="81"/>
    </location>
</feature>
<dbReference type="AlphaFoldDB" id="A0A540VCQ1"/>
<dbReference type="Gene3D" id="3.40.1440.10">
    <property type="entry name" value="GIY-YIG endonuclease"/>
    <property type="match status" value="1"/>
</dbReference>
<dbReference type="Pfam" id="PF01541">
    <property type="entry name" value="GIY-YIG"/>
    <property type="match status" value="1"/>
</dbReference>
<dbReference type="PANTHER" id="PTHR34477">
    <property type="entry name" value="UPF0213 PROTEIN YHBQ"/>
    <property type="match status" value="1"/>
</dbReference>
<dbReference type="PROSITE" id="PS50164">
    <property type="entry name" value="GIY_YIG"/>
    <property type="match status" value="1"/>
</dbReference>
<name>A0A540VCQ1_9GAMM</name>
<proteinExistence type="inferred from homology"/>
<sequence length="97" mass="11392">MNRNRYHVYILTNKRHTVLYTGVTNNLARRLQEHRDGAGSAFTKRYNVHKLVYAEPYDDIYLAIAREKQLKGGTRQKKLELIAAANPDWRDLAEDLY</sequence>
<protein>
    <submittedName>
        <fullName evidence="3">GIY-YIG nuclease family protein</fullName>
    </submittedName>
</protein>
<dbReference type="InterPro" id="IPR035901">
    <property type="entry name" value="GIY-YIG_endonuc_sf"/>
</dbReference>
<dbReference type="InterPro" id="IPR050190">
    <property type="entry name" value="UPF0213_domain"/>
</dbReference>
<dbReference type="SUPFAM" id="SSF82771">
    <property type="entry name" value="GIY-YIG endonuclease"/>
    <property type="match status" value="1"/>
</dbReference>
<dbReference type="PANTHER" id="PTHR34477:SF5">
    <property type="entry name" value="BSL5627 PROTEIN"/>
    <property type="match status" value="1"/>
</dbReference>